<keyword evidence="3" id="KW-1185">Reference proteome</keyword>
<dbReference type="Proteomes" id="UP000824120">
    <property type="component" value="Chromosome 6"/>
</dbReference>
<reference evidence="2 3" key="1">
    <citation type="submission" date="2020-09" db="EMBL/GenBank/DDBJ databases">
        <title>De no assembly of potato wild relative species, Solanum commersonii.</title>
        <authorList>
            <person name="Cho K."/>
        </authorList>
    </citation>
    <scope>NUCLEOTIDE SEQUENCE [LARGE SCALE GENOMIC DNA]</scope>
    <source>
        <strain evidence="2">LZ3.2</strain>
        <tissue evidence="2">Leaf</tissue>
    </source>
</reference>
<dbReference type="EMBL" id="JACXVP010000006">
    <property type="protein sequence ID" value="KAG5601102.1"/>
    <property type="molecule type" value="Genomic_DNA"/>
</dbReference>
<evidence type="ECO:0000313" key="3">
    <source>
        <dbReference type="Proteomes" id="UP000824120"/>
    </source>
</evidence>
<sequence length="83" mass="9564">MCFIKRVRLKKKNRVGCEEEEIRLGDHERRLTLGSTLPTPSRAPPRAVEERSSWPITGRLHKHHQEPWCPSRPVRGTMKGALA</sequence>
<feature type="region of interest" description="Disordered" evidence="1">
    <location>
        <begin position="31"/>
        <end position="83"/>
    </location>
</feature>
<accession>A0A9J5YQE0</accession>
<evidence type="ECO:0000313" key="2">
    <source>
        <dbReference type="EMBL" id="KAG5601102.1"/>
    </source>
</evidence>
<proteinExistence type="predicted"/>
<name>A0A9J5YQE0_SOLCO</name>
<comment type="caution">
    <text evidence="2">The sequence shown here is derived from an EMBL/GenBank/DDBJ whole genome shotgun (WGS) entry which is preliminary data.</text>
</comment>
<evidence type="ECO:0000256" key="1">
    <source>
        <dbReference type="SAM" id="MobiDB-lite"/>
    </source>
</evidence>
<organism evidence="2 3">
    <name type="scientific">Solanum commersonii</name>
    <name type="common">Commerson's wild potato</name>
    <name type="synonym">Commerson's nightshade</name>
    <dbReference type="NCBI Taxonomy" id="4109"/>
    <lineage>
        <taxon>Eukaryota</taxon>
        <taxon>Viridiplantae</taxon>
        <taxon>Streptophyta</taxon>
        <taxon>Embryophyta</taxon>
        <taxon>Tracheophyta</taxon>
        <taxon>Spermatophyta</taxon>
        <taxon>Magnoliopsida</taxon>
        <taxon>eudicotyledons</taxon>
        <taxon>Gunneridae</taxon>
        <taxon>Pentapetalae</taxon>
        <taxon>asterids</taxon>
        <taxon>lamiids</taxon>
        <taxon>Solanales</taxon>
        <taxon>Solanaceae</taxon>
        <taxon>Solanoideae</taxon>
        <taxon>Solaneae</taxon>
        <taxon>Solanum</taxon>
    </lineage>
</organism>
<protein>
    <submittedName>
        <fullName evidence="2">Uncharacterized protein</fullName>
    </submittedName>
</protein>
<dbReference type="AlphaFoldDB" id="A0A9J5YQE0"/>
<gene>
    <name evidence="2" type="ORF">H5410_032472</name>
</gene>